<evidence type="ECO:0000259" key="6">
    <source>
        <dbReference type="Pfam" id="PF00496"/>
    </source>
</evidence>
<protein>
    <submittedName>
        <fullName evidence="7">ABC-type transport system, substrate-binding protein</fullName>
    </submittedName>
</protein>
<keyword evidence="3" id="KW-0813">Transport</keyword>
<dbReference type="GO" id="GO:0030313">
    <property type="term" value="C:cell envelope"/>
    <property type="evidence" value="ECO:0007669"/>
    <property type="project" value="UniProtKB-SubCell"/>
</dbReference>
<feature type="transmembrane region" description="Helical" evidence="5">
    <location>
        <begin position="771"/>
        <end position="791"/>
    </location>
</feature>
<dbReference type="GO" id="GO:1904680">
    <property type="term" value="F:peptide transmembrane transporter activity"/>
    <property type="evidence" value="ECO:0007669"/>
    <property type="project" value="TreeGrafter"/>
</dbReference>
<reference evidence="7 8" key="1">
    <citation type="submission" date="2016-10" db="EMBL/GenBank/DDBJ databases">
        <authorList>
            <person name="de Groot N.N."/>
        </authorList>
    </citation>
    <scope>NUCLEOTIDE SEQUENCE [LARGE SCALE GENOMIC DNA]</scope>
    <source>
        <strain evidence="7 8">Nm22</strain>
    </source>
</reference>
<dbReference type="GO" id="GO:0015833">
    <property type="term" value="P:peptide transport"/>
    <property type="evidence" value="ECO:0007669"/>
    <property type="project" value="TreeGrafter"/>
</dbReference>
<sequence>MLIFIRMNTPKSAHLKFFLIGIFLAIELTDCRLRDRLCFYHLIVWHIVQNGLQNEFTMKGQAKALTMKLLSNHARTIMYSLSAGFVAALLTACGSEVWNNPYPIHDEGENILYNVFTERPKHLDPVQSYSANEIQFTAQIYQPPLQYHYLKRPFTLIPYTTDAMPNVTYYDHDDYPLPDDSEADDIAYTQYEISIRPGIFYQPHPAFARSDQNEWLYHQLNDKELASIYQLSDFTDTGTRELTAHDYAYQIKRLAHPRLHSPIYGLMADYIVGLREYADVLRDALLSEQWSTTFLDLNKYPLEGVDVVDDYTYRIKINGKYPQFIYWLAMPFFSPIPWEADQFYSQQGLVEKNISLDWYPVGTGPYMLTENNPNLRMVLEKNPNFHGELYPKEGMPEDYLNGLLSDAGKPIPFIDKIVYSREREGIPRWNKFLQGYYDASGIGSDSFDQAVQLVGQGEATVTDKMAKQGIRLETTVAVSTFYIGFNMLDPVVGGTGTEQSRNAARKLRQAIAIAVDYEEFISIFANGRGLPAHGPIAPGLPGHRYGEAGMNSIVYDWVNDGPQRKSIQVARYLLAEAGYPNGIDQRTGAPLVLYFDVTARSSEDRSMLDWMRKQFQKLNIQLVVRSTDYNRFQDKIRKGNAQIFEWGWHADYPDPENFLFLLYGPQRKVGNTSGNAANNAANYNNPEYDHLFEQMKDMENGPERQAIIDQMVEILRNDAPWLWGYHPKEYGLYHEWFKNIKPNRISNNNVKYYRIDAELRQQKRLEWNKPVLWPIGLVVIIVMISLFPAIATYRRYERSKGVQNFQMKPH</sequence>
<keyword evidence="4" id="KW-0732">Signal</keyword>
<dbReference type="SUPFAM" id="SSF53850">
    <property type="entry name" value="Periplasmic binding protein-like II"/>
    <property type="match status" value="1"/>
</dbReference>
<dbReference type="Proteomes" id="UP000199459">
    <property type="component" value="Unassembled WGS sequence"/>
</dbReference>
<evidence type="ECO:0000256" key="2">
    <source>
        <dbReference type="ARBA" id="ARBA00005695"/>
    </source>
</evidence>
<organism evidence="7 8">
    <name type="scientific">Nitrosomonas marina</name>
    <dbReference type="NCBI Taxonomy" id="917"/>
    <lineage>
        <taxon>Bacteria</taxon>
        <taxon>Pseudomonadati</taxon>
        <taxon>Pseudomonadota</taxon>
        <taxon>Betaproteobacteria</taxon>
        <taxon>Nitrosomonadales</taxon>
        <taxon>Nitrosomonadaceae</taxon>
        <taxon>Nitrosomonas</taxon>
    </lineage>
</organism>
<feature type="domain" description="Solute-binding protein family 5" evidence="6">
    <location>
        <begin position="240"/>
        <end position="667"/>
    </location>
</feature>
<dbReference type="AlphaFoldDB" id="A0A1H8HKW4"/>
<evidence type="ECO:0000256" key="5">
    <source>
        <dbReference type="SAM" id="Phobius"/>
    </source>
</evidence>
<dbReference type="CDD" id="cd08505">
    <property type="entry name" value="PBP2_NikA_DppA_OppA_like_18"/>
    <property type="match status" value="1"/>
</dbReference>
<dbReference type="InterPro" id="IPR039424">
    <property type="entry name" value="SBP_5"/>
</dbReference>
<proteinExistence type="inferred from homology"/>
<keyword evidence="5" id="KW-1133">Transmembrane helix</keyword>
<evidence type="ECO:0000256" key="4">
    <source>
        <dbReference type="ARBA" id="ARBA00022729"/>
    </source>
</evidence>
<dbReference type="Pfam" id="PF00496">
    <property type="entry name" value="SBP_bac_5"/>
    <property type="match status" value="1"/>
</dbReference>
<evidence type="ECO:0000313" key="7">
    <source>
        <dbReference type="EMBL" id="SEN56872.1"/>
    </source>
</evidence>
<dbReference type="InterPro" id="IPR000914">
    <property type="entry name" value="SBP_5_dom"/>
</dbReference>
<keyword evidence="5" id="KW-0812">Transmembrane</keyword>
<dbReference type="Gene3D" id="3.10.105.10">
    <property type="entry name" value="Dipeptide-binding Protein, Domain 3"/>
    <property type="match status" value="1"/>
</dbReference>
<dbReference type="Gene3D" id="3.40.190.10">
    <property type="entry name" value="Periplasmic binding protein-like II"/>
    <property type="match status" value="1"/>
</dbReference>
<name>A0A1H8HKW4_9PROT</name>
<evidence type="ECO:0000313" key="8">
    <source>
        <dbReference type="Proteomes" id="UP000199459"/>
    </source>
</evidence>
<evidence type="ECO:0000256" key="3">
    <source>
        <dbReference type="ARBA" id="ARBA00022448"/>
    </source>
</evidence>
<dbReference type="STRING" id="917.SAMN05216326_101203"/>
<comment type="similarity">
    <text evidence="2">Belongs to the bacterial solute-binding protein 5 family.</text>
</comment>
<dbReference type="Gene3D" id="3.90.76.10">
    <property type="entry name" value="Dipeptide-binding Protein, Domain 1"/>
    <property type="match status" value="1"/>
</dbReference>
<keyword evidence="5" id="KW-0472">Membrane</keyword>
<comment type="subcellular location">
    <subcellularLocation>
        <location evidence="1">Cell envelope</location>
    </subcellularLocation>
</comment>
<accession>A0A1H8HKW4</accession>
<dbReference type="PANTHER" id="PTHR30290:SF10">
    <property type="entry name" value="PERIPLASMIC OLIGOPEPTIDE-BINDING PROTEIN-RELATED"/>
    <property type="match status" value="1"/>
</dbReference>
<evidence type="ECO:0000256" key="1">
    <source>
        <dbReference type="ARBA" id="ARBA00004196"/>
    </source>
</evidence>
<dbReference type="EMBL" id="FOCP01000024">
    <property type="protein sequence ID" value="SEN56872.1"/>
    <property type="molecule type" value="Genomic_DNA"/>
</dbReference>
<gene>
    <name evidence="7" type="ORF">SAMN05216325_12443</name>
</gene>
<dbReference type="PANTHER" id="PTHR30290">
    <property type="entry name" value="PERIPLASMIC BINDING COMPONENT OF ABC TRANSPORTER"/>
    <property type="match status" value="1"/>
</dbReference>